<dbReference type="EMBL" id="OOIP01000026">
    <property type="protein sequence ID" value="SPO41287.1"/>
    <property type="molecule type" value="Genomic_DNA"/>
</dbReference>
<keyword evidence="1" id="KW-0732">Signal</keyword>
<accession>A0A5C3FCD4</accession>
<feature type="chain" id="PRO_5022846977" evidence="1">
    <location>
        <begin position="28"/>
        <end position="222"/>
    </location>
</feature>
<proteinExistence type="predicted"/>
<dbReference type="Proteomes" id="UP000323386">
    <property type="component" value="Unassembled WGS sequence"/>
</dbReference>
<protein>
    <submittedName>
        <fullName evidence="2">Uncharacterized protein</fullName>
    </submittedName>
</protein>
<dbReference type="AlphaFoldDB" id="A0A5C3FCD4"/>
<gene>
    <name evidence="2" type="ORF">PSFLO_06769</name>
</gene>
<evidence type="ECO:0000256" key="1">
    <source>
        <dbReference type="SAM" id="SignalP"/>
    </source>
</evidence>
<keyword evidence="3" id="KW-1185">Reference proteome</keyword>
<sequence>MKFTTSLQAVVAGALAVVALGSTRVAATNEPTSLFWIMQVPGEDARTPSKTTPEILSLQYISGQAVLCFPRPFALVERPDDSTPYPGTPLNLEVGSDGIVSVVTQSACGFGSCVFGGMRDYGIRGSTQHCRFGKMPVSIYARSGGQQDIVNTMEAFVDMPEVALSGEQLLAPPLPRTHAVPGATSRVGSSRAVSVFGRRVALWPLGLAQCTAPHALDAAQRP</sequence>
<reference evidence="2 3" key="1">
    <citation type="submission" date="2018-03" db="EMBL/GenBank/DDBJ databases">
        <authorList>
            <person name="Guldener U."/>
        </authorList>
    </citation>
    <scope>NUCLEOTIDE SEQUENCE [LARGE SCALE GENOMIC DNA]</scope>
    <source>
        <strain evidence="2 3">DAOM196992</strain>
    </source>
</reference>
<evidence type="ECO:0000313" key="3">
    <source>
        <dbReference type="Proteomes" id="UP000323386"/>
    </source>
</evidence>
<organism evidence="2 3">
    <name type="scientific">Pseudozyma flocculosa</name>
    <dbReference type="NCBI Taxonomy" id="84751"/>
    <lineage>
        <taxon>Eukaryota</taxon>
        <taxon>Fungi</taxon>
        <taxon>Dikarya</taxon>
        <taxon>Basidiomycota</taxon>
        <taxon>Ustilaginomycotina</taxon>
        <taxon>Ustilaginomycetes</taxon>
        <taxon>Ustilaginales</taxon>
        <taxon>Ustilaginaceae</taxon>
        <taxon>Pseudozyma</taxon>
    </lineage>
</organism>
<name>A0A5C3FCD4_9BASI</name>
<evidence type="ECO:0000313" key="2">
    <source>
        <dbReference type="EMBL" id="SPO41287.1"/>
    </source>
</evidence>
<feature type="signal peptide" evidence="1">
    <location>
        <begin position="1"/>
        <end position="27"/>
    </location>
</feature>